<dbReference type="CDD" id="cd00093">
    <property type="entry name" value="HTH_XRE"/>
    <property type="match status" value="1"/>
</dbReference>
<proteinExistence type="predicted"/>
<dbReference type="RefSeq" id="WP_165888592.1">
    <property type="nucleotide sequence ID" value="NZ_CP015030.1"/>
</dbReference>
<dbReference type="EMBL" id="CP015030">
    <property type="protein sequence ID" value="QIM66355.1"/>
    <property type="molecule type" value="Genomic_DNA"/>
</dbReference>
<dbReference type="GO" id="GO:0045892">
    <property type="term" value="P:negative regulation of DNA-templated transcription"/>
    <property type="evidence" value="ECO:0007669"/>
    <property type="project" value="InterPro"/>
</dbReference>
<dbReference type="InterPro" id="IPR010744">
    <property type="entry name" value="Phage_CI_N"/>
</dbReference>
<dbReference type="AlphaFoldDB" id="A0A6G8JGQ5"/>
<evidence type="ECO:0000259" key="1">
    <source>
        <dbReference type="SMART" id="SM00530"/>
    </source>
</evidence>
<protein>
    <recommendedName>
        <fullName evidence="1">HTH cro/C1-type domain-containing protein</fullName>
    </recommendedName>
</protein>
<organism evidence="2 3">
    <name type="scientific">Mannheimia granulomatis</name>
    <dbReference type="NCBI Taxonomy" id="85402"/>
    <lineage>
        <taxon>Bacteria</taxon>
        <taxon>Pseudomonadati</taxon>
        <taxon>Pseudomonadota</taxon>
        <taxon>Gammaproteobacteria</taxon>
        <taxon>Pasteurellales</taxon>
        <taxon>Pasteurellaceae</taxon>
        <taxon>Mannheimia</taxon>
    </lineage>
</organism>
<reference evidence="2 3" key="1">
    <citation type="submission" date="2016-03" db="EMBL/GenBank/DDBJ databases">
        <authorList>
            <person name="Bojesen A.M."/>
            <person name="Planet P."/>
            <person name="Hansen M.J."/>
        </authorList>
    </citation>
    <scope>NUCLEOTIDE SEQUENCE [LARGE SCALE GENOMIC DNA]</scope>
    <source>
        <strain evidence="2 3">B 234/94</strain>
    </source>
</reference>
<dbReference type="SMART" id="SM00530">
    <property type="entry name" value="HTH_XRE"/>
    <property type="match status" value="1"/>
</dbReference>
<evidence type="ECO:0000313" key="2">
    <source>
        <dbReference type="EMBL" id="QIM66355.1"/>
    </source>
</evidence>
<gene>
    <name evidence="2" type="ORF">A4G16_02680</name>
</gene>
<accession>A0A6G8JGQ5</accession>
<dbReference type="KEGG" id="mgra:A4G16_02680"/>
<dbReference type="SUPFAM" id="SSF47413">
    <property type="entry name" value="lambda repressor-like DNA-binding domains"/>
    <property type="match status" value="1"/>
</dbReference>
<dbReference type="Gene3D" id="1.10.260.40">
    <property type="entry name" value="lambda repressor-like DNA-binding domains"/>
    <property type="match status" value="1"/>
</dbReference>
<evidence type="ECO:0000313" key="3">
    <source>
        <dbReference type="Proteomes" id="UP000501366"/>
    </source>
</evidence>
<sequence>MNTSEKFKRLIKALGFASVKEFAEDLDISQARITDVMREKQKMPEDLLLKLISQYHVNANWLIASVGDMFIGNIPESALTKQEQVLLDDYRESNEQGKEAIEKTASALAQAALLANSKIA</sequence>
<dbReference type="GO" id="GO:0003677">
    <property type="term" value="F:DNA binding"/>
    <property type="evidence" value="ECO:0007669"/>
    <property type="project" value="InterPro"/>
</dbReference>
<feature type="domain" description="HTH cro/C1-type" evidence="1">
    <location>
        <begin position="6"/>
        <end position="62"/>
    </location>
</feature>
<name>A0A6G8JGQ5_9PAST</name>
<dbReference type="Proteomes" id="UP000501366">
    <property type="component" value="Chromosome"/>
</dbReference>
<dbReference type="InterPro" id="IPR010982">
    <property type="entry name" value="Lambda_DNA-bd_dom_sf"/>
</dbReference>
<dbReference type="Pfam" id="PF07022">
    <property type="entry name" value="Phage_CI_repr"/>
    <property type="match status" value="1"/>
</dbReference>
<dbReference type="InterPro" id="IPR001387">
    <property type="entry name" value="Cro/C1-type_HTH"/>
</dbReference>